<evidence type="ECO:0000256" key="1">
    <source>
        <dbReference type="ARBA" id="ARBA00007124"/>
    </source>
</evidence>
<feature type="compositionally biased region" description="Low complexity" evidence="3">
    <location>
        <begin position="191"/>
        <end position="212"/>
    </location>
</feature>
<evidence type="ECO:0000256" key="2">
    <source>
        <dbReference type="ARBA" id="ARBA00044802"/>
    </source>
</evidence>
<dbReference type="PANTHER" id="PTHR31796">
    <property type="entry name" value="SUZ DOMAIN-CONTAINING PROTEIN 1"/>
    <property type="match status" value="1"/>
</dbReference>
<dbReference type="OMA" id="ICESWED"/>
<evidence type="ECO:0000313" key="6">
    <source>
        <dbReference type="EMBL" id="KAJ6219129.1"/>
    </source>
</evidence>
<dbReference type="Pfam" id="PF12752">
    <property type="entry name" value="SUZ"/>
    <property type="match status" value="1"/>
</dbReference>
<comment type="similarity">
    <text evidence="1">Belongs to the SZRD1 family.</text>
</comment>
<dbReference type="PROSITE" id="PS51938">
    <property type="entry name" value="SUZ_C"/>
    <property type="match status" value="1"/>
</dbReference>
<gene>
    <name evidence="6" type="ORF">RDWZM_004941</name>
</gene>
<dbReference type="InterPro" id="IPR024642">
    <property type="entry name" value="SUZ-C"/>
</dbReference>
<dbReference type="Proteomes" id="UP001142055">
    <property type="component" value="Chromosome 2"/>
</dbReference>
<feature type="region of interest" description="Disordered" evidence="3">
    <location>
        <begin position="190"/>
        <end position="244"/>
    </location>
</feature>
<protein>
    <recommendedName>
        <fullName evidence="2">SUZ RNA-binding domain-containing</fullName>
    </recommendedName>
</protein>
<feature type="domain" description="SUZ" evidence="4">
    <location>
        <begin position="106"/>
        <end position="173"/>
    </location>
</feature>
<dbReference type="InterPro" id="IPR039228">
    <property type="entry name" value="SZRD1"/>
</dbReference>
<organism evidence="6 7">
    <name type="scientific">Blomia tropicalis</name>
    <name type="common">Mite</name>
    <dbReference type="NCBI Taxonomy" id="40697"/>
    <lineage>
        <taxon>Eukaryota</taxon>
        <taxon>Metazoa</taxon>
        <taxon>Ecdysozoa</taxon>
        <taxon>Arthropoda</taxon>
        <taxon>Chelicerata</taxon>
        <taxon>Arachnida</taxon>
        <taxon>Acari</taxon>
        <taxon>Acariformes</taxon>
        <taxon>Sarcoptiformes</taxon>
        <taxon>Astigmata</taxon>
        <taxon>Glycyphagoidea</taxon>
        <taxon>Echimyopodidae</taxon>
        <taxon>Blomia</taxon>
    </lineage>
</organism>
<dbReference type="EMBL" id="JAPWDV010000002">
    <property type="protein sequence ID" value="KAJ6219129.1"/>
    <property type="molecule type" value="Genomic_DNA"/>
</dbReference>
<dbReference type="AlphaFoldDB" id="A0A9Q0RLU8"/>
<proteinExistence type="inferred from homology"/>
<keyword evidence="7" id="KW-1185">Reference proteome</keyword>
<dbReference type="PANTHER" id="PTHR31796:SF2">
    <property type="entry name" value="SUZ DOMAIN-CONTAINING PROTEIN 1"/>
    <property type="match status" value="1"/>
</dbReference>
<accession>A0A9Q0RLU8</accession>
<sequence length="244" mass="26975">MSENVCDSWEDVDVDNIVIKPANNLRNKNSKQNSSLTNSSGLFFNIQENGSNFLGNSTTSAPNANPFKVLQRAPANNLETNEQGKSVSSTISYSSIAATGTMPFESQPKVILEDNSRTQFVAKLRILNRPNSNRDQVKDTRSNIDVNKQLQKSFEEKQAEYAKARLRILGEEMPVENLNLDNITESIDQISVGSSPKGKSSPSSSKSSPTKSIVNKCEPLPFIREPTVPDGTRGFRFNRTENES</sequence>
<evidence type="ECO:0000259" key="5">
    <source>
        <dbReference type="PROSITE" id="PS51938"/>
    </source>
</evidence>
<name>A0A9Q0RLU8_BLOTA</name>
<evidence type="ECO:0000256" key="3">
    <source>
        <dbReference type="SAM" id="MobiDB-lite"/>
    </source>
</evidence>
<feature type="domain" description="SUZ-C" evidence="5">
    <location>
        <begin position="191"/>
        <end position="239"/>
    </location>
</feature>
<dbReference type="PROSITE" id="PS51673">
    <property type="entry name" value="SUZ"/>
    <property type="match status" value="1"/>
</dbReference>
<evidence type="ECO:0000313" key="7">
    <source>
        <dbReference type="Proteomes" id="UP001142055"/>
    </source>
</evidence>
<comment type="caution">
    <text evidence="6">The sequence shown here is derived from an EMBL/GenBank/DDBJ whole genome shotgun (WGS) entry which is preliminary data.</text>
</comment>
<evidence type="ECO:0000259" key="4">
    <source>
        <dbReference type="PROSITE" id="PS51673"/>
    </source>
</evidence>
<dbReference type="InterPro" id="IPR024771">
    <property type="entry name" value="SUZ"/>
</dbReference>
<reference evidence="6" key="1">
    <citation type="submission" date="2022-12" db="EMBL/GenBank/DDBJ databases">
        <title>Genome assemblies of Blomia tropicalis.</title>
        <authorList>
            <person name="Cui Y."/>
        </authorList>
    </citation>
    <scope>NUCLEOTIDE SEQUENCE</scope>
    <source>
        <tissue evidence="6">Adult mites</tissue>
    </source>
</reference>